<feature type="transmembrane region" description="Helical" evidence="8">
    <location>
        <begin position="323"/>
        <end position="340"/>
    </location>
</feature>
<feature type="domain" description="Major facilitator superfamily (MFS) profile" evidence="9">
    <location>
        <begin position="257"/>
        <end position="450"/>
    </location>
</feature>
<dbReference type="InterPro" id="IPR010290">
    <property type="entry name" value="TM_effector"/>
</dbReference>
<sequence>MKRGDPGEGEPGAASPDPSPAPAPTQGGRWRWPWTLPPDDLLRDRLYRRLWLSILTSGFGAQITMLAIPLTAAVLLHATPTQMGLLTSMELAPFILFSLPTGVWLDRVRKLPVYVAGELAVAVVLASVPAAWALGLLSIPYLYAVSFVIGCVFTTAGSASQIVLTQIVPRERLVEAHAKNALAGSLAEVTGPGAAGALIRLVGAPLALLADAALLLGSVAILRGLRIDETPGGPGDAARFWGALRDGLRFVFRVRMLVTMAVIVGLWQFCHQAAMVVQILFATRELGLDEKQVGLCYVGLGLGTITAGSLGRRIAERIGVGRSLLCGLAVCGLGWLQLAFAPATALGVASFVLMLACFGFGAVLIFINFLALRQALTPAPLLGRMTSTMRWLILLPSIPGALAGGWVGEHAGLRMALALGGGGALLVAAAGLRFSGLARQRQLPEATAST</sequence>
<feature type="transmembrane region" description="Helical" evidence="8">
    <location>
        <begin position="257"/>
        <end position="280"/>
    </location>
</feature>
<evidence type="ECO:0000313" key="11">
    <source>
        <dbReference type="Proteomes" id="UP000715965"/>
    </source>
</evidence>
<dbReference type="CDD" id="cd06173">
    <property type="entry name" value="MFS_MefA_like"/>
    <property type="match status" value="1"/>
</dbReference>
<evidence type="ECO:0000256" key="7">
    <source>
        <dbReference type="SAM" id="MobiDB-lite"/>
    </source>
</evidence>
<gene>
    <name evidence="10" type="ORF">IM725_12100</name>
</gene>
<dbReference type="Proteomes" id="UP000715965">
    <property type="component" value="Unassembled WGS sequence"/>
</dbReference>
<evidence type="ECO:0000256" key="2">
    <source>
        <dbReference type="ARBA" id="ARBA00022448"/>
    </source>
</evidence>
<feature type="transmembrane region" description="Helical" evidence="8">
    <location>
        <begin position="82"/>
        <end position="99"/>
    </location>
</feature>
<evidence type="ECO:0000259" key="9">
    <source>
        <dbReference type="PROSITE" id="PS50850"/>
    </source>
</evidence>
<keyword evidence="6 8" id="KW-0472">Membrane</keyword>
<dbReference type="Gene3D" id="1.20.1250.20">
    <property type="entry name" value="MFS general substrate transporter like domains"/>
    <property type="match status" value="1"/>
</dbReference>
<dbReference type="PANTHER" id="PTHR23513:SF6">
    <property type="entry name" value="MAJOR FACILITATOR SUPERFAMILY ASSOCIATED DOMAIN-CONTAINING PROTEIN"/>
    <property type="match status" value="1"/>
</dbReference>
<dbReference type="InterPro" id="IPR020846">
    <property type="entry name" value="MFS_dom"/>
</dbReference>
<evidence type="ECO:0000256" key="4">
    <source>
        <dbReference type="ARBA" id="ARBA00022692"/>
    </source>
</evidence>
<dbReference type="InterPro" id="IPR036259">
    <property type="entry name" value="MFS_trans_sf"/>
</dbReference>
<dbReference type="Pfam" id="PF05977">
    <property type="entry name" value="MFS_3"/>
    <property type="match status" value="1"/>
</dbReference>
<comment type="subcellular location">
    <subcellularLocation>
        <location evidence="1">Cell membrane</location>
        <topology evidence="1">Multi-pass membrane protein</topology>
    </subcellularLocation>
</comment>
<evidence type="ECO:0000256" key="8">
    <source>
        <dbReference type="SAM" id="Phobius"/>
    </source>
</evidence>
<evidence type="ECO:0000256" key="6">
    <source>
        <dbReference type="ARBA" id="ARBA00023136"/>
    </source>
</evidence>
<dbReference type="EMBL" id="JADDOJ010000046">
    <property type="protein sequence ID" value="MBE7941313.1"/>
    <property type="molecule type" value="Genomic_DNA"/>
</dbReference>
<reference evidence="10 11" key="1">
    <citation type="submission" date="2020-10" db="EMBL/GenBank/DDBJ databases">
        <title>Draft genome of Ramlibacter aquaticus LMG 30558.</title>
        <authorList>
            <person name="Props R."/>
        </authorList>
    </citation>
    <scope>NUCLEOTIDE SEQUENCE [LARGE SCALE GENOMIC DNA]</scope>
    <source>
        <strain evidence="10 11">LMG 30558</strain>
    </source>
</reference>
<keyword evidence="3" id="KW-1003">Cell membrane</keyword>
<evidence type="ECO:0000256" key="3">
    <source>
        <dbReference type="ARBA" id="ARBA00022475"/>
    </source>
</evidence>
<feature type="transmembrane region" description="Helical" evidence="8">
    <location>
        <begin position="111"/>
        <end position="135"/>
    </location>
</feature>
<feature type="transmembrane region" description="Helical" evidence="8">
    <location>
        <begin position="346"/>
        <end position="370"/>
    </location>
</feature>
<keyword evidence="11" id="KW-1185">Reference proteome</keyword>
<comment type="caution">
    <text evidence="10">The sequence shown here is derived from an EMBL/GenBank/DDBJ whole genome shotgun (WGS) entry which is preliminary data.</text>
</comment>
<accession>A0ABR9SG67</accession>
<name>A0ABR9SG67_9BURK</name>
<dbReference type="RefSeq" id="WP_193780855.1">
    <property type="nucleotide sequence ID" value="NZ_JADDOJ010000046.1"/>
</dbReference>
<feature type="transmembrane region" description="Helical" evidence="8">
    <location>
        <begin position="50"/>
        <end position="76"/>
    </location>
</feature>
<evidence type="ECO:0000256" key="5">
    <source>
        <dbReference type="ARBA" id="ARBA00022989"/>
    </source>
</evidence>
<dbReference type="PROSITE" id="PS50850">
    <property type="entry name" value="MFS"/>
    <property type="match status" value="1"/>
</dbReference>
<feature type="region of interest" description="Disordered" evidence="7">
    <location>
        <begin position="1"/>
        <end position="31"/>
    </location>
</feature>
<keyword evidence="5 8" id="KW-1133">Transmembrane helix</keyword>
<dbReference type="PANTHER" id="PTHR23513">
    <property type="entry name" value="INTEGRAL MEMBRANE EFFLUX PROTEIN-RELATED"/>
    <property type="match status" value="1"/>
</dbReference>
<organism evidence="10 11">
    <name type="scientific">Ramlibacter aquaticus</name>
    <dbReference type="NCBI Taxonomy" id="2780094"/>
    <lineage>
        <taxon>Bacteria</taxon>
        <taxon>Pseudomonadati</taxon>
        <taxon>Pseudomonadota</taxon>
        <taxon>Betaproteobacteria</taxon>
        <taxon>Burkholderiales</taxon>
        <taxon>Comamonadaceae</taxon>
        <taxon>Ramlibacter</taxon>
    </lineage>
</organism>
<feature type="transmembrane region" description="Helical" evidence="8">
    <location>
        <begin position="292"/>
        <end position="311"/>
    </location>
</feature>
<evidence type="ECO:0000313" key="10">
    <source>
        <dbReference type="EMBL" id="MBE7941313.1"/>
    </source>
</evidence>
<feature type="transmembrane region" description="Helical" evidence="8">
    <location>
        <begin position="413"/>
        <end position="432"/>
    </location>
</feature>
<keyword evidence="2" id="KW-0813">Transport</keyword>
<feature type="transmembrane region" description="Helical" evidence="8">
    <location>
        <begin position="391"/>
        <end position="407"/>
    </location>
</feature>
<feature type="transmembrane region" description="Helical" evidence="8">
    <location>
        <begin position="141"/>
        <end position="164"/>
    </location>
</feature>
<dbReference type="SUPFAM" id="SSF103473">
    <property type="entry name" value="MFS general substrate transporter"/>
    <property type="match status" value="1"/>
</dbReference>
<protein>
    <submittedName>
        <fullName evidence="10">MFS transporter</fullName>
    </submittedName>
</protein>
<keyword evidence="4 8" id="KW-0812">Transmembrane</keyword>
<proteinExistence type="predicted"/>
<evidence type="ECO:0000256" key="1">
    <source>
        <dbReference type="ARBA" id="ARBA00004651"/>
    </source>
</evidence>